<sequence>MKNRSLRGGVNGSCPGFFAERILEKTLEKGSYETGQGYS</sequence>
<gene>
    <name evidence="1" type="ORF">CALK_1097</name>
</gene>
<accession>U7D9W3</accession>
<evidence type="ECO:0000313" key="1">
    <source>
        <dbReference type="EMBL" id="ERP31882.1"/>
    </source>
</evidence>
<organism evidence="1 2">
    <name type="scientific">Chitinivibrio alkaliphilus ACht1</name>
    <dbReference type="NCBI Taxonomy" id="1313304"/>
    <lineage>
        <taxon>Bacteria</taxon>
        <taxon>Pseudomonadati</taxon>
        <taxon>Fibrobacterota</taxon>
        <taxon>Chitinivibrionia</taxon>
        <taxon>Chitinivibrionales</taxon>
        <taxon>Chitinivibrionaceae</taxon>
        <taxon>Chitinivibrio</taxon>
    </lineage>
</organism>
<evidence type="ECO:0000313" key="2">
    <source>
        <dbReference type="Proteomes" id="UP000017148"/>
    </source>
</evidence>
<name>U7D9W3_9BACT</name>
<dbReference type="Proteomes" id="UP000017148">
    <property type="component" value="Unassembled WGS sequence"/>
</dbReference>
<dbReference type="STRING" id="1313304.CALK_1097"/>
<keyword evidence="2" id="KW-1185">Reference proteome</keyword>
<reference evidence="1 2" key="1">
    <citation type="journal article" date="2013" name="Environ. Microbiol.">
        <title>Genome analysis of Chitinivibrio alkaliphilus gen. nov., sp. nov., a novel extremely haloalkaliphilic anaerobic chitinolytic bacterium from the candidate phylum Termite Group 3.</title>
        <authorList>
            <person name="Sorokin D.Y."/>
            <person name="Gumerov V.M."/>
            <person name="Rakitin A.L."/>
            <person name="Beletsky A.V."/>
            <person name="Damste J.S."/>
            <person name="Muyzer G."/>
            <person name="Mardanov A.V."/>
            <person name="Ravin N.V."/>
        </authorList>
    </citation>
    <scope>NUCLEOTIDE SEQUENCE [LARGE SCALE GENOMIC DNA]</scope>
    <source>
        <strain evidence="1 2">ACht1</strain>
    </source>
</reference>
<dbReference type="EMBL" id="ASJR01000008">
    <property type="protein sequence ID" value="ERP31882.1"/>
    <property type="molecule type" value="Genomic_DNA"/>
</dbReference>
<protein>
    <submittedName>
        <fullName evidence="1">Uncharacterized protein</fullName>
    </submittedName>
</protein>
<proteinExistence type="predicted"/>
<dbReference type="AlphaFoldDB" id="U7D9W3"/>
<comment type="caution">
    <text evidence="1">The sequence shown here is derived from an EMBL/GenBank/DDBJ whole genome shotgun (WGS) entry which is preliminary data.</text>
</comment>